<dbReference type="Gene3D" id="2.40.170.20">
    <property type="entry name" value="TonB-dependent receptor, beta-barrel domain"/>
    <property type="match status" value="1"/>
</dbReference>
<keyword evidence="6 8" id="KW-0472">Membrane</keyword>
<keyword evidence="2 8" id="KW-0813">Transport</keyword>
<keyword evidence="7 8" id="KW-0998">Cell outer membrane</keyword>
<evidence type="ECO:0000256" key="5">
    <source>
        <dbReference type="ARBA" id="ARBA00023077"/>
    </source>
</evidence>
<keyword evidence="4 8" id="KW-0812">Transmembrane</keyword>
<gene>
    <name evidence="10" type="ORF">JFY56_00515</name>
</gene>
<organism evidence="10 11">
    <name type="scientific">Pseudomonas schmalbachii</name>
    <dbReference type="NCBI Taxonomy" id="2816993"/>
    <lineage>
        <taxon>Bacteria</taxon>
        <taxon>Pseudomonadati</taxon>
        <taxon>Pseudomonadota</taxon>
        <taxon>Gammaproteobacteria</taxon>
        <taxon>Pseudomonadales</taxon>
        <taxon>Pseudomonadaceae</taxon>
        <taxon>Pseudomonas</taxon>
    </lineage>
</organism>
<dbReference type="SUPFAM" id="SSF56935">
    <property type="entry name" value="Porins"/>
    <property type="match status" value="1"/>
</dbReference>
<evidence type="ECO:0000256" key="2">
    <source>
        <dbReference type="ARBA" id="ARBA00022448"/>
    </source>
</evidence>
<name>A0ABS3TKK3_9PSED</name>
<comment type="caution">
    <text evidence="10">The sequence shown here is derived from an EMBL/GenBank/DDBJ whole genome shotgun (WGS) entry which is preliminary data.</text>
</comment>
<evidence type="ECO:0000256" key="1">
    <source>
        <dbReference type="ARBA" id="ARBA00004571"/>
    </source>
</evidence>
<reference evidence="10 11" key="1">
    <citation type="submission" date="2020-12" db="EMBL/GenBank/DDBJ databases">
        <title>Pseudomonas schmalbachii sp. nov. isolated from millipede gut.</title>
        <authorList>
            <person name="Shelomi M."/>
        </authorList>
    </citation>
    <scope>NUCLEOTIDE SEQUENCE [LARGE SCALE GENOMIC DNA]</scope>
    <source>
        <strain evidence="10 11">Milli4</strain>
    </source>
</reference>
<keyword evidence="3 8" id="KW-1134">Transmembrane beta strand</keyword>
<evidence type="ECO:0000313" key="11">
    <source>
        <dbReference type="Proteomes" id="UP000669060"/>
    </source>
</evidence>
<feature type="domain" description="TonB-dependent receptor-like beta-barrel" evidence="9">
    <location>
        <begin position="3"/>
        <end position="116"/>
    </location>
</feature>
<accession>A0ABS3TKK3</accession>
<evidence type="ECO:0000259" key="9">
    <source>
        <dbReference type="Pfam" id="PF00593"/>
    </source>
</evidence>
<dbReference type="EMBL" id="JAELYA010000001">
    <property type="protein sequence ID" value="MBO3273703.1"/>
    <property type="molecule type" value="Genomic_DNA"/>
</dbReference>
<protein>
    <submittedName>
        <fullName evidence="10">TonB-dependent receptor</fullName>
    </submittedName>
</protein>
<dbReference type="PANTHER" id="PTHR32552">
    <property type="entry name" value="FERRICHROME IRON RECEPTOR-RELATED"/>
    <property type="match status" value="1"/>
</dbReference>
<evidence type="ECO:0000256" key="3">
    <source>
        <dbReference type="ARBA" id="ARBA00022452"/>
    </source>
</evidence>
<evidence type="ECO:0000313" key="10">
    <source>
        <dbReference type="EMBL" id="MBO3273703.1"/>
    </source>
</evidence>
<dbReference type="Pfam" id="PF00593">
    <property type="entry name" value="TonB_dep_Rec_b-barrel"/>
    <property type="match status" value="1"/>
</dbReference>
<keyword evidence="11" id="KW-1185">Reference proteome</keyword>
<dbReference type="RefSeq" id="WP_208311536.1">
    <property type="nucleotide sequence ID" value="NZ_JAELYA010000001.1"/>
</dbReference>
<keyword evidence="5" id="KW-0798">TonB box</keyword>
<comment type="similarity">
    <text evidence="8">Belongs to the TonB-dependent receptor family.</text>
</comment>
<dbReference type="InterPro" id="IPR000531">
    <property type="entry name" value="Beta-barrel_TonB"/>
</dbReference>
<dbReference type="PANTHER" id="PTHR32552:SF74">
    <property type="entry name" value="HYDROXAMATE SIDEROPHORE RECEPTOR FHUE"/>
    <property type="match status" value="1"/>
</dbReference>
<dbReference type="PROSITE" id="PS52016">
    <property type="entry name" value="TONB_DEPENDENT_REC_3"/>
    <property type="match status" value="1"/>
</dbReference>
<keyword evidence="10" id="KW-0675">Receptor</keyword>
<evidence type="ECO:0000256" key="7">
    <source>
        <dbReference type="ARBA" id="ARBA00023237"/>
    </source>
</evidence>
<dbReference type="InterPro" id="IPR036942">
    <property type="entry name" value="Beta-barrel_TonB_sf"/>
</dbReference>
<evidence type="ECO:0000256" key="8">
    <source>
        <dbReference type="PROSITE-ProRule" id="PRU01360"/>
    </source>
</evidence>
<proteinExistence type="inferred from homology"/>
<dbReference type="InterPro" id="IPR039426">
    <property type="entry name" value="TonB-dep_rcpt-like"/>
</dbReference>
<dbReference type="Proteomes" id="UP000669060">
    <property type="component" value="Unassembled WGS sequence"/>
</dbReference>
<evidence type="ECO:0000256" key="6">
    <source>
        <dbReference type="ARBA" id="ARBA00023136"/>
    </source>
</evidence>
<comment type="subcellular location">
    <subcellularLocation>
        <location evidence="1 8">Cell outer membrane</location>
        <topology evidence="1 8">Multi-pass membrane protein</topology>
    </subcellularLocation>
</comment>
<sequence length="148" mass="16775">MKLNLFAGYTYNHTVDSKDDATRAIYSGVTPKHLFKLWATYRLPGELEKWKVGAGVTAQSANYRSGTVATFDPATQSYTGPTEDYKFTQAGYAIWNSSIDYLIDENWSTTLNLNNLFDKRYYQTVGTSANGNFYGEPRNFVLTVRSKF</sequence>
<evidence type="ECO:0000256" key="4">
    <source>
        <dbReference type="ARBA" id="ARBA00022692"/>
    </source>
</evidence>